<evidence type="ECO:0000256" key="10">
    <source>
        <dbReference type="SAM" id="Phobius"/>
    </source>
</evidence>
<dbReference type="Proteomes" id="UP000092714">
    <property type="component" value="Unassembled WGS sequence"/>
</dbReference>
<comment type="subcellular location">
    <subcellularLocation>
        <location evidence="1">Cell membrane</location>
        <topology evidence="1">Multi-pass membrane protein</topology>
    </subcellularLocation>
</comment>
<evidence type="ECO:0000313" key="12">
    <source>
        <dbReference type="EMBL" id="OBY10973.1"/>
    </source>
</evidence>
<feature type="transmembrane region" description="Helical" evidence="10">
    <location>
        <begin position="349"/>
        <end position="375"/>
    </location>
</feature>
<dbReference type="GO" id="GO:0008982">
    <property type="term" value="F:protein-N(PI)-phosphohistidine-sugar phosphotransferase activity"/>
    <property type="evidence" value="ECO:0007669"/>
    <property type="project" value="UniProtKB-UniRule"/>
</dbReference>
<dbReference type="EMBL" id="MAPZ01000019">
    <property type="protein sequence ID" value="OBY10973.1"/>
    <property type="molecule type" value="Genomic_DNA"/>
</dbReference>
<feature type="transmembrane region" description="Helical" evidence="10">
    <location>
        <begin position="396"/>
        <end position="415"/>
    </location>
</feature>
<keyword evidence="6 10" id="KW-0812">Transmembrane</keyword>
<evidence type="ECO:0000256" key="6">
    <source>
        <dbReference type="ARBA" id="ARBA00022692"/>
    </source>
</evidence>
<evidence type="ECO:0000256" key="3">
    <source>
        <dbReference type="ARBA" id="ARBA00022475"/>
    </source>
</evidence>
<dbReference type="InterPro" id="IPR051088">
    <property type="entry name" value="PTS_Sugar-EIIC/EIIB"/>
</dbReference>
<dbReference type="GO" id="GO:0005886">
    <property type="term" value="C:plasma membrane"/>
    <property type="evidence" value="ECO:0007669"/>
    <property type="project" value="UniProtKB-SubCell"/>
</dbReference>
<keyword evidence="5" id="KW-0598">Phosphotransferase system</keyword>
<dbReference type="InterPro" id="IPR004501">
    <property type="entry name" value="PTS_EIIC_3"/>
</dbReference>
<evidence type="ECO:0000256" key="8">
    <source>
        <dbReference type="ARBA" id="ARBA00023136"/>
    </source>
</evidence>
<dbReference type="PROSITE" id="PS51105">
    <property type="entry name" value="PTS_EIIC_TYPE_3"/>
    <property type="match status" value="1"/>
</dbReference>
<reference evidence="12 13" key="1">
    <citation type="submission" date="2016-06" db="EMBL/GenBank/DDBJ databases">
        <authorList>
            <person name="Kjaerup R.B."/>
            <person name="Dalgaard T.S."/>
            <person name="Juul-Madsen H.R."/>
        </authorList>
    </citation>
    <scope>NUCLEOTIDE SEQUENCE [LARGE SCALE GENOMIC DNA]</scope>
    <source>
        <strain evidence="12 13">373-A1</strain>
    </source>
</reference>
<organism evidence="12 13">
    <name type="scientific">Clostridium paraputrificum</name>
    <dbReference type="NCBI Taxonomy" id="29363"/>
    <lineage>
        <taxon>Bacteria</taxon>
        <taxon>Bacillati</taxon>
        <taxon>Bacillota</taxon>
        <taxon>Clostridia</taxon>
        <taxon>Eubacteriales</taxon>
        <taxon>Clostridiaceae</taxon>
        <taxon>Clostridium</taxon>
    </lineage>
</organism>
<dbReference type="InterPro" id="IPR003352">
    <property type="entry name" value="PTS_EIIC"/>
</dbReference>
<feature type="domain" description="PTS EIIC type-3" evidence="11">
    <location>
        <begin position="8"/>
        <end position="415"/>
    </location>
</feature>
<keyword evidence="2 9" id="KW-0813">Transport</keyword>
<dbReference type="AlphaFoldDB" id="A0A1B8RQ77"/>
<feature type="transmembrane region" description="Helical" evidence="10">
    <location>
        <begin position="144"/>
        <end position="166"/>
    </location>
</feature>
<dbReference type="PIRSF" id="PIRSF006351">
    <property type="entry name" value="PTS_EIIC-Cellobiose"/>
    <property type="match status" value="1"/>
</dbReference>
<evidence type="ECO:0000256" key="1">
    <source>
        <dbReference type="ARBA" id="ARBA00004651"/>
    </source>
</evidence>
<evidence type="ECO:0000259" key="11">
    <source>
        <dbReference type="PROSITE" id="PS51105"/>
    </source>
</evidence>
<comment type="function">
    <text evidence="9">The phosphoenolpyruvate-dependent sugar phosphotransferase system (PTS), a major carbohydrate active -transport system, catalyzes the phosphorylation of incoming sugar substrates concomitant with their translocation across the cell membrane.</text>
</comment>
<gene>
    <name evidence="12" type="ORF">CP373A1_10360</name>
</gene>
<evidence type="ECO:0000256" key="7">
    <source>
        <dbReference type="ARBA" id="ARBA00022989"/>
    </source>
</evidence>
<evidence type="ECO:0000256" key="5">
    <source>
        <dbReference type="ARBA" id="ARBA00022683"/>
    </source>
</evidence>
<feature type="transmembrane region" description="Helical" evidence="10">
    <location>
        <begin position="227"/>
        <end position="250"/>
    </location>
</feature>
<dbReference type="PANTHER" id="PTHR33989:SF8">
    <property type="entry name" value="PERMEASE IIC COMPONENT"/>
    <property type="match status" value="1"/>
</dbReference>
<name>A0A1B8RQ77_9CLOT</name>
<feature type="transmembrane region" description="Helical" evidence="10">
    <location>
        <begin position="101"/>
        <end position="124"/>
    </location>
</feature>
<dbReference type="GO" id="GO:0009401">
    <property type="term" value="P:phosphoenolpyruvate-dependent sugar phosphotransferase system"/>
    <property type="evidence" value="ECO:0007669"/>
    <property type="project" value="UniProtKB-KW"/>
</dbReference>
<evidence type="ECO:0000256" key="4">
    <source>
        <dbReference type="ARBA" id="ARBA00022597"/>
    </source>
</evidence>
<keyword evidence="3 9" id="KW-1003">Cell membrane</keyword>
<proteinExistence type="predicted"/>
<feature type="transmembrane region" description="Helical" evidence="10">
    <location>
        <begin position="31"/>
        <end position="48"/>
    </location>
</feature>
<accession>A0A1B8RQ77</accession>
<feature type="transmembrane region" description="Helical" evidence="10">
    <location>
        <begin position="68"/>
        <end position="89"/>
    </location>
</feature>
<keyword evidence="8 9" id="KW-0472">Membrane</keyword>
<dbReference type="eggNOG" id="COG1455">
    <property type="taxonomic scope" value="Bacteria"/>
</dbReference>
<protein>
    <recommendedName>
        <fullName evidence="9">Permease IIC component</fullName>
    </recommendedName>
</protein>
<evidence type="ECO:0000256" key="9">
    <source>
        <dbReference type="PIRNR" id="PIRNR006351"/>
    </source>
</evidence>
<dbReference type="NCBIfam" id="TIGR00410">
    <property type="entry name" value="lacE"/>
    <property type="match status" value="1"/>
</dbReference>
<sequence>MEKLENGLNKYLMPLADKINRNKVMTAIKEGMMSSLPVTLIASVALILSNFPFLSDFAPSVDAILKKIFAPISPVTLGLLAIYVIVGTARSYSKQKDIDPLYGIMCALASFLLVTPFTAVSDVVVNGETIKGAIVNGLIPTNVLGASGVFPALLITFISISVLAYLHNKDFTIKMPDSVPENVAKPFLSIIPFGGAILVALAIRLIFEMTSFGTLQNCVDTIITKPFLSFGNNIWVFLFILIVAQVLWFFGIHGTNLVLNTVWQPIAMVAMAANLEAFNAGEPLPYVLTAAFTCFTGQAKLSEIVALCVVGKSKQSKAIGKLSLVPALFNIHEPFVFGLPVIMNTTLMLPWIFVEALQAGLAYLLVILTGAIPIFQAPWTCPPIIQQLIATNFNPWSVVITIATFALGFVIWIPFMKLLDKQYLAAEKEQETSGDSV</sequence>
<comment type="caution">
    <text evidence="12">The sequence shown here is derived from an EMBL/GenBank/DDBJ whole genome shotgun (WGS) entry which is preliminary data.</text>
</comment>
<keyword evidence="13" id="KW-1185">Reference proteome</keyword>
<evidence type="ECO:0000313" key="13">
    <source>
        <dbReference type="Proteomes" id="UP000092714"/>
    </source>
</evidence>
<dbReference type="GO" id="GO:1901264">
    <property type="term" value="P:carbohydrate derivative transport"/>
    <property type="evidence" value="ECO:0007669"/>
    <property type="project" value="TreeGrafter"/>
</dbReference>
<keyword evidence="7 10" id="KW-1133">Transmembrane helix</keyword>
<evidence type="ECO:0000256" key="2">
    <source>
        <dbReference type="ARBA" id="ARBA00022448"/>
    </source>
</evidence>
<dbReference type="PANTHER" id="PTHR33989">
    <property type="match status" value="1"/>
</dbReference>
<dbReference type="Pfam" id="PF02378">
    <property type="entry name" value="PTS_EIIC"/>
    <property type="match status" value="1"/>
</dbReference>
<feature type="transmembrane region" description="Helical" evidence="10">
    <location>
        <begin position="187"/>
        <end position="207"/>
    </location>
</feature>
<keyword evidence="4 9" id="KW-0762">Sugar transport</keyword>
<dbReference type="InterPro" id="IPR004796">
    <property type="entry name" value="PTS_IIC_cello"/>
</dbReference>